<reference evidence="1 2" key="1">
    <citation type="submission" date="2020-10" db="EMBL/GenBank/DDBJ databases">
        <authorList>
            <person name="Peeters C."/>
        </authorList>
    </citation>
    <scope>NUCLEOTIDE SEQUENCE [LARGE SCALE GENOMIC DNA]</scope>
    <source>
        <strain evidence="1 2">LMG 27952</strain>
    </source>
</reference>
<evidence type="ECO:0000313" key="1">
    <source>
        <dbReference type="EMBL" id="CAD6536098.1"/>
    </source>
</evidence>
<sequence>MRQVIDQGELLSIINDHMESLDDCRNIRFNTIARDPDRANGANWTTGSYRRSGDDHDEIACAEALEAFLLDLQARYDVDWR</sequence>
<dbReference type="EMBL" id="CAJHCQ010000007">
    <property type="protein sequence ID" value="CAD6536098.1"/>
    <property type="molecule type" value="Genomic_DNA"/>
</dbReference>
<organism evidence="1 2">
    <name type="scientific">Paraburkholderia hiiakae</name>
    <dbReference type="NCBI Taxonomy" id="1081782"/>
    <lineage>
        <taxon>Bacteria</taxon>
        <taxon>Pseudomonadati</taxon>
        <taxon>Pseudomonadota</taxon>
        <taxon>Betaproteobacteria</taxon>
        <taxon>Burkholderiales</taxon>
        <taxon>Burkholderiaceae</taxon>
        <taxon>Paraburkholderia</taxon>
    </lineage>
</organism>
<accession>A0ABM8NP66</accession>
<dbReference type="Proteomes" id="UP000656319">
    <property type="component" value="Unassembled WGS sequence"/>
</dbReference>
<protein>
    <submittedName>
        <fullName evidence="1">Uncharacterized protein</fullName>
    </submittedName>
</protein>
<name>A0ABM8NP66_9BURK</name>
<proteinExistence type="predicted"/>
<evidence type="ECO:0000313" key="2">
    <source>
        <dbReference type="Proteomes" id="UP000656319"/>
    </source>
</evidence>
<gene>
    <name evidence="1" type="ORF">LMG27952_03106</name>
</gene>
<comment type="caution">
    <text evidence="1">The sequence shown here is derived from an EMBL/GenBank/DDBJ whole genome shotgun (WGS) entry which is preliminary data.</text>
</comment>
<keyword evidence="2" id="KW-1185">Reference proteome</keyword>